<organism evidence="5 6">
    <name type="scientific">Tulasnella calospora MUT 4182</name>
    <dbReference type="NCBI Taxonomy" id="1051891"/>
    <lineage>
        <taxon>Eukaryota</taxon>
        <taxon>Fungi</taxon>
        <taxon>Dikarya</taxon>
        <taxon>Basidiomycota</taxon>
        <taxon>Agaricomycotina</taxon>
        <taxon>Agaricomycetes</taxon>
        <taxon>Cantharellales</taxon>
        <taxon>Tulasnellaceae</taxon>
        <taxon>Tulasnella</taxon>
    </lineage>
</organism>
<evidence type="ECO:0000256" key="2">
    <source>
        <dbReference type="ARBA" id="ARBA00022840"/>
    </source>
</evidence>
<keyword evidence="2" id="KW-0067">ATP-binding</keyword>
<dbReference type="InterPro" id="IPR051681">
    <property type="entry name" value="Ser/Thr_Kinases-Pseudokinases"/>
</dbReference>
<feature type="domain" description="Protein kinase" evidence="4">
    <location>
        <begin position="36"/>
        <end position="318"/>
    </location>
</feature>
<protein>
    <recommendedName>
        <fullName evidence="4">Protein kinase domain-containing protein</fullName>
    </recommendedName>
</protein>
<keyword evidence="3" id="KW-0802">TPR repeat</keyword>
<dbReference type="PROSITE" id="PS50011">
    <property type="entry name" value="PROTEIN_KINASE_DOM"/>
    <property type="match status" value="1"/>
</dbReference>
<name>A0A0C3QB45_9AGAM</name>
<evidence type="ECO:0000259" key="4">
    <source>
        <dbReference type="PROSITE" id="PS50011"/>
    </source>
</evidence>
<keyword evidence="6" id="KW-1185">Reference proteome</keyword>
<sequence>MSVTEATEQNSASAQAVDEEYEKLERFRVNGRRIVFVDDNNPPEGGFGIVRQAELHHSAYLPAWLGSRRHGAPQLVAVKQIKISKISNVPRVKRAFTREVLVWSALDAHPGIAKFLGFYADFKRSEAWLLSPWEPNGNVSEFIKLHSLEVPEKLSLVYDTIDALTFLHQLTPPVCHGDIKSANVLVTADYQARLCDFGLARLHEDSGFGRLETSTGSKGSIRWCSPELIDGAPRAPTSDVYAWAWLVWEIMTGDLPYEGTANDYAIIRKIFESPLPGVDGQFRLRDCLQVWELLMRCWNVDPGQRPRSMICKTTVTYLPRCTPTTAKAKQQAQSAALLENLGDLESWKGNPEKSSAHLDEALRLYQDEGNTRGIASVLRKQATVASRCADYGQAAATATAAREHFRNLNDPIGIADASFWLGNSLLMRDHMDEALPVLREALELYRTHGNDVGTAKSLERIGELQRKEERGDEALSTLEEAVAVTYRSGDRLGRGTALRTMGVVHLQRRDFDRAAEAFLKARSIAQNIGWYAGLGDTGWRMGYIKIQLGDYREAEALFQDSVSIARQFKTRWILAWALYHLGECYQKQSKLYDAASALGEACLLFQELSRPKDSVRVASTLVELKSGQGDWDGALPWHDHIIAVYRSQKEHLEVANHLERKAKILVEAKRYDAAALHFEASILTLGENGYCWRRKLSCLCAVPKTAMRWERRLPVLCDLKKLQQRQPQLFTAGLKLPIPVGREES</sequence>
<proteinExistence type="predicted"/>
<dbReference type="SMART" id="SM00220">
    <property type="entry name" value="S_TKc"/>
    <property type="match status" value="1"/>
</dbReference>
<dbReference type="Pfam" id="PF13424">
    <property type="entry name" value="TPR_12"/>
    <property type="match status" value="2"/>
</dbReference>
<dbReference type="InterPro" id="IPR008271">
    <property type="entry name" value="Ser/Thr_kinase_AS"/>
</dbReference>
<dbReference type="GO" id="GO:0005524">
    <property type="term" value="F:ATP binding"/>
    <property type="evidence" value="ECO:0007669"/>
    <property type="project" value="UniProtKB-KW"/>
</dbReference>
<dbReference type="GO" id="GO:0004674">
    <property type="term" value="F:protein serine/threonine kinase activity"/>
    <property type="evidence" value="ECO:0007669"/>
    <property type="project" value="TreeGrafter"/>
</dbReference>
<dbReference type="InterPro" id="IPR001245">
    <property type="entry name" value="Ser-Thr/Tyr_kinase_cat_dom"/>
</dbReference>
<dbReference type="Pfam" id="PF13432">
    <property type="entry name" value="TPR_16"/>
    <property type="match status" value="1"/>
</dbReference>
<dbReference type="PROSITE" id="PS50005">
    <property type="entry name" value="TPR"/>
    <property type="match status" value="1"/>
</dbReference>
<dbReference type="Pfam" id="PF07714">
    <property type="entry name" value="PK_Tyr_Ser-Thr"/>
    <property type="match status" value="1"/>
</dbReference>
<evidence type="ECO:0000256" key="3">
    <source>
        <dbReference type="PROSITE-ProRule" id="PRU00339"/>
    </source>
</evidence>
<dbReference type="AlphaFoldDB" id="A0A0C3QB45"/>
<dbReference type="HOGENOM" id="CLU_000288_7_37_1"/>
<dbReference type="Gene3D" id="1.25.40.10">
    <property type="entry name" value="Tetratricopeptide repeat domain"/>
    <property type="match status" value="2"/>
</dbReference>
<dbReference type="PANTHER" id="PTHR44329:SF298">
    <property type="entry name" value="MIXED LINEAGE KINASE DOMAIN-LIKE PROTEIN"/>
    <property type="match status" value="1"/>
</dbReference>
<evidence type="ECO:0000313" key="5">
    <source>
        <dbReference type="EMBL" id="KIO27645.1"/>
    </source>
</evidence>
<dbReference type="PROSITE" id="PS00108">
    <property type="entry name" value="PROTEIN_KINASE_ST"/>
    <property type="match status" value="1"/>
</dbReference>
<dbReference type="InterPro" id="IPR011009">
    <property type="entry name" value="Kinase-like_dom_sf"/>
</dbReference>
<dbReference type="OrthoDB" id="3227842at2759"/>
<dbReference type="SUPFAM" id="SSF56112">
    <property type="entry name" value="Protein kinase-like (PK-like)"/>
    <property type="match status" value="1"/>
</dbReference>
<reference evidence="5 6" key="1">
    <citation type="submission" date="2014-04" db="EMBL/GenBank/DDBJ databases">
        <authorList>
            <consortium name="DOE Joint Genome Institute"/>
            <person name="Kuo A."/>
            <person name="Girlanda M."/>
            <person name="Perotto S."/>
            <person name="Kohler A."/>
            <person name="Nagy L.G."/>
            <person name="Floudas D."/>
            <person name="Copeland A."/>
            <person name="Barry K.W."/>
            <person name="Cichocki N."/>
            <person name="Veneault-Fourrey C."/>
            <person name="LaButti K."/>
            <person name="Lindquist E.A."/>
            <person name="Lipzen A."/>
            <person name="Lundell T."/>
            <person name="Morin E."/>
            <person name="Murat C."/>
            <person name="Sun H."/>
            <person name="Tunlid A."/>
            <person name="Henrissat B."/>
            <person name="Grigoriev I.V."/>
            <person name="Hibbett D.S."/>
            <person name="Martin F."/>
            <person name="Nordberg H.P."/>
            <person name="Cantor M.N."/>
            <person name="Hua S.X."/>
        </authorList>
    </citation>
    <scope>NUCLEOTIDE SEQUENCE [LARGE SCALE GENOMIC DNA]</scope>
    <source>
        <strain evidence="5 6">MUT 4182</strain>
    </source>
</reference>
<evidence type="ECO:0000256" key="1">
    <source>
        <dbReference type="ARBA" id="ARBA00022741"/>
    </source>
</evidence>
<dbReference type="InterPro" id="IPR000719">
    <property type="entry name" value="Prot_kinase_dom"/>
</dbReference>
<dbReference type="Gene3D" id="1.10.510.10">
    <property type="entry name" value="Transferase(Phosphotransferase) domain 1"/>
    <property type="match status" value="1"/>
</dbReference>
<dbReference type="PANTHER" id="PTHR44329">
    <property type="entry name" value="SERINE/THREONINE-PROTEIN KINASE TNNI3K-RELATED"/>
    <property type="match status" value="1"/>
</dbReference>
<dbReference type="Proteomes" id="UP000054248">
    <property type="component" value="Unassembled WGS sequence"/>
</dbReference>
<feature type="repeat" description="TPR" evidence="3">
    <location>
        <begin position="495"/>
        <end position="528"/>
    </location>
</feature>
<dbReference type="STRING" id="1051891.A0A0C3QB45"/>
<accession>A0A0C3QB45</accession>
<dbReference type="InterPro" id="IPR019734">
    <property type="entry name" value="TPR_rpt"/>
</dbReference>
<dbReference type="SMART" id="SM00028">
    <property type="entry name" value="TPR"/>
    <property type="match status" value="8"/>
</dbReference>
<reference evidence="6" key="2">
    <citation type="submission" date="2015-01" db="EMBL/GenBank/DDBJ databases">
        <title>Evolutionary Origins and Diversification of the Mycorrhizal Mutualists.</title>
        <authorList>
            <consortium name="DOE Joint Genome Institute"/>
            <consortium name="Mycorrhizal Genomics Consortium"/>
            <person name="Kohler A."/>
            <person name="Kuo A."/>
            <person name="Nagy L.G."/>
            <person name="Floudas D."/>
            <person name="Copeland A."/>
            <person name="Barry K.W."/>
            <person name="Cichocki N."/>
            <person name="Veneault-Fourrey C."/>
            <person name="LaButti K."/>
            <person name="Lindquist E.A."/>
            <person name="Lipzen A."/>
            <person name="Lundell T."/>
            <person name="Morin E."/>
            <person name="Murat C."/>
            <person name="Riley R."/>
            <person name="Ohm R."/>
            <person name="Sun H."/>
            <person name="Tunlid A."/>
            <person name="Henrissat B."/>
            <person name="Grigoriev I.V."/>
            <person name="Hibbett D.S."/>
            <person name="Martin F."/>
        </authorList>
    </citation>
    <scope>NUCLEOTIDE SEQUENCE [LARGE SCALE GENOMIC DNA]</scope>
    <source>
        <strain evidence="6">MUT 4182</strain>
    </source>
</reference>
<dbReference type="EMBL" id="KN823005">
    <property type="protein sequence ID" value="KIO27645.1"/>
    <property type="molecule type" value="Genomic_DNA"/>
</dbReference>
<keyword evidence="1" id="KW-0547">Nucleotide-binding</keyword>
<dbReference type="InterPro" id="IPR011990">
    <property type="entry name" value="TPR-like_helical_dom_sf"/>
</dbReference>
<evidence type="ECO:0000313" key="6">
    <source>
        <dbReference type="Proteomes" id="UP000054248"/>
    </source>
</evidence>
<dbReference type="SUPFAM" id="SSF48452">
    <property type="entry name" value="TPR-like"/>
    <property type="match status" value="2"/>
</dbReference>
<gene>
    <name evidence="5" type="ORF">M407DRAFT_23076</name>
</gene>